<dbReference type="GO" id="GO:0000271">
    <property type="term" value="P:polysaccharide biosynthetic process"/>
    <property type="evidence" value="ECO:0007669"/>
    <property type="project" value="InterPro"/>
</dbReference>
<dbReference type="CDD" id="cd16441">
    <property type="entry name" value="beta_Kdo_transferase_KpsS"/>
    <property type="match status" value="1"/>
</dbReference>
<dbReference type="EMBL" id="PPTF01000073">
    <property type="protein sequence ID" value="POA97617.1"/>
    <property type="molecule type" value="Genomic_DNA"/>
</dbReference>
<dbReference type="AlphaFoldDB" id="A0A2K4MKJ6"/>
<organism evidence="1 2">
    <name type="scientific">Chromobacterium sinusclupearum</name>
    <dbReference type="NCBI Taxonomy" id="2077146"/>
    <lineage>
        <taxon>Bacteria</taxon>
        <taxon>Pseudomonadati</taxon>
        <taxon>Pseudomonadota</taxon>
        <taxon>Betaproteobacteria</taxon>
        <taxon>Neisseriales</taxon>
        <taxon>Chromobacteriaceae</taxon>
        <taxon>Chromobacterium</taxon>
    </lineage>
</organism>
<dbReference type="InterPro" id="IPR007833">
    <property type="entry name" value="Capsule_polysaccharide_synth"/>
</dbReference>
<dbReference type="Pfam" id="PF05159">
    <property type="entry name" value="Capsule_synth"/>
    <property type="match status" value="1"/>
</dbReference>
<keyword evidence="2" id="KW-1185">Reference proteome</keyword>
<evidence type="ECO:0000313" key="2">
    <source>
        <dbReference type="Proteomes" id="UP000236416"/>
    </source>
</evidence>
<sequence>MLAAQSLLKHRRLLLLQGPMGHFFNQLADWLDAHGIENRKVNFNGGDWLFHRRPGTVHYRGRMSSFSRWLRLYLRRENIDAMVCFGDCRRLHRVAALVGKELGCAFYVFEEGYLRPDYITLEKGGVNAFSALAFNPERYLQHEPIANERPLPTRPSFKYMAITAISYYSAGWALGRFFPHYRHHKSFSPLLECGYWLRAGLRKQLYRVTEWQLIRHINQHMHRNYFLVALQVFNDSQIRQHSPYLDVRDFIAEVIHSFARYAPEEQQLVFKHHPMDRGHRNYRRFIEEQAIQAGIASRVYYVHDAHLPTLLKGSSGVVTINSTVGLSALHHGRPLMTMGRAFYDIDGLTFQHGLDRFWNEPYIIDNSLYGRLRSYMIKHTQLNGAFFGQSHWMRHPKLAPRNQRWHTMLRFSQLTALTLLVDGAGTELMETCMEWFAVIG</sequence>
<accession>A0A2K4MKJ6</accession>
<evidence type="ECO:0000313" key="1">
    <source>
        <dbReference type="EMBL" id="POA97617.1"/>
    </source>
</evidence>
<protein>
    <submittedName>
        <fullName evidence="1">Capsular biosynthesis protein</fullName>
    </submittedName>
</protein>
<dbReference type="Proteomes" id="UP000236416">
    <property type="component" value="Unassembled WGS sequence"/>
</dbReference>
<dbReference type="RefSeq" id="WP_103321373.1">
    <property type="nucleotide sequence ID" value="NZ_PPTF01000073.1"/>
</dbReference>
<reference evidence="1 2" key="1">
    <citation type="submission" date="2018-01" db="EMBL/GenBank/DDBJ databases">
        <title>Genomic Sequence of Chromobacterium MWU13-2610 from wild cranberry bogs within the Cape Cod National Seashore.</title>
        <authorList>
            <person name="O'Hara-Hanley K."/>
            <person name="Soby S."/>
            <person name="Harrison A."/>
        </authorList>
    </citation>
    <scope>NUCLEOTIDE SEQUENCE [LARGE SCALE GENOMIC DNA]</scope>
    <source>
        <strain evidence="1 2">MWU13-2610</strain>
    </source>
</reference>
<proteinExistence type="predicted"/>
<gene>
    <name evidence="1" type="ORF">C2134_17500</name>
</gene>
<comment type="caution">
    <text evidence="1">The sequence shown here is derived from an EMBL/GenBank/DDBJ whole genome shotgun (WGS) entry which is preliminary data.</text>
</comment>
<name>A0A2K4MKJ6_9NEIS</name>
<dbReference type="GO" id="GO:0015774">
    <property type="term" value="P:polysaccharide transport"/>
    <property type="evidence" value="ECO:0007669"/>
    <property type="project" value="InterPro"/>
</dbReference>